<keyword evidence="4" id="KW-0274">FAD</keyword>
<keyword evidence="3" id="KW-0285">Flavoprotein</keyword>
<proteinExistence type="inferred from homology"/>
<dbReference type="InterPro" id="IPR004379">
    <property type="entry name" value="UDP-GALP_mutase"/>
</dbReference>
<dbReference type="GO" id="GO:0050660">
    <property type="term" value="F:flavin adenine dinucleotide binding"/>
    <property type="evidence" value="ECO:0007669"/>
    <property type="project" value="TreeGrafter"/>
</dbReference>
<dbReference type="EMBL" id="PRBV01000009">
    <property type="protein sequence ID" value="RTJ78945.1"/>
    <property type="molecule type" value="Genomic_DNA"/>
</dbReference>
<dbReference type="PANTHER" id="PTHR21197">
    <property type="entry name" value="UDP-GALACTOPYRANOSE MUTASE"/>
    <property type="match status" value="1"/>
</dbReference>
<keyword evidence="5" id="KW-0413">Isomerase</keyword>
<evidence type="ECO:0000313" key="7">
    <source>
        <dbReference type="EMBL" id="RTJ78945.1"/>
    </source>
</evidence>
<dbReference type="AlphaFoldDB" id="A0A431ECI2"/>
<evidence type="ECO:0000256" key="5">
    <source>
        <dbReference type="ARBA" id="ARBA00023235"/>
    </source>
</evidence>
<dbReference type="Pfam" id="PF03275">
    <property type="entry name" value="GLF"/>
    <property type="match status" value="1"/>
</dbReference>
<dbReference type="RefSeq" id="WP_126232319.1">
    <property type="nucleotide sequence ID" value="NZ_PRBK01000004.1"/>
</dbReference>
<evidence type="ECO:0000256" key="4">
    <source>
        <dbReference type="ARBA" id="ARBA00022827"/>
    </source>
</evidence>
<evidence type="ECO:0000256" key="1">
    <source>
        <dbReference type="ARBA" id="ARBA00001974"/>
    </source>
</evidence>
<evidence type="ECO:0000259" key="6">
    <source>
        <dbReference type="Pfam" id="PF03275"/>
    </source>
</evidence>
<dbReference type="PANTHER" id="PTHR21197:SF0">
    <property type="entry name" value="UDP-GALACTOPYRANOSE MUTASE"/>
    <property type="match status" value="1"/>
</dbReference>
<dbReference type="InterPro" id="IPR015899">
    <property type="entry name" value="UDP-GalPyranose_mutase_C"/>
</dbReference>
<sequence length="380" mass="44543">MDVLIIGCGITGAVIARSLADIGKKVVIWERRQHIGGNMYDYIDNYGILVHKYGPHVFHTSKKYLFDFISQYAQWNKYKIQCGVLIDKDIFEVPFNFSAIDKLYNSKEACNLKKALLNEFYGKESISVLDALNSNTSIISSYAKFLFEKDYRPYTSKQWGCEPKDIDLSILQRVPLRLSYNIGYFDDEFQVVPKISYFDFFKNILNHTNIEIVLNKEALDEIKIKNNIIYLNRVKTTIPIVYTGALDELFNYCFGKLPYRTLKFEWKYENIDSKQIFPVVAYPFDNFTRITEYKKITSQKISGTTYALEYALEYKKEEGFEPYYPLLTNDSKAKYELYKIKSYAVKNLFPVGRLADFKYYNMDQALERAIDTASELMKRF</sequence>
<dbReference type="SUPFAM" id="SSF51971">
    <property type="entry name" value="Nucleotide-binding domain"/>
    <property type="match status" value="1"/>
</dbReference>
<gene>
    <name evidence="7" type="primary">glf</name>
    <name evidence="7" type="ORF">C3H57_06425</name>
</gene>
<dbReference type="SUPFAM" id="SSF54373">
    <property type="entry name" value="FAD-linked reductases, C-terminal domain"/>
    <property type="match status" value="1"/>
</dbReference>
<protein>
    <submittedName>
        <fullName evidence="7">UDP-galactopyranose mutase</fullName>
    </submittedName>
</protein>
<evidence type="ECO:0000256" key="2">
    <source>
        <dbReference type="ARBA" id="ARBA00009321"/>
    </source>
</evidence>
<comment type="cofactor">
    <cofactor evidence="1">
        <name>FAD</name>
        <dbReference type="ChEBI" id="CHEBI:57692"/>
    </cofactor>
</comment>
<name>A0A431ECI2_CAMJU</name>
<dbReference type="NCBIfam" id="TIGR00031">
    <property type="entry name" value="UDP-GALP_mutase"/>
    <property type="match status" value="1"/>
</dbReference>
<comment type="caution">
    <text evidence="7">The sequence shown here is derived from an EMBL/GenBank/DDBJ whole genome shotgun (WGS) entry which is preliminary data.</text>
</comment>
<evidence type="ECO:0000313" key="8">
    <source>
        <dbReference type="Proteomes" id="UP000288507"/>
    </source>
</evidence>
<reference evidence="7 8" key="1">
    <citation type="journal article" date="2019" name="Appl. Environ. Microbiol.">
        <title>Population genetics and characterization of Campylobacter jejuni isolates in western jackdaws and game birds in Finland.</title>
        <authorList>
            <person name="Kovanen S."/>
            <person name="Rossi M."/>
            <person name="Pohja-Mykra M."/>
            <person name="Nieminen T."/>
            <person name="Raunio-Saarnisto M."/>
            <person name="Sauvala M."/>
            <person name="Fredriksson-Ahomaa M."/>
            <person name="Hanninen M.L."/>
            <person name="Kivisto R."/>
        </authorList>
    </citation>
    <scope>NUCLEOTIDE SEQUENCE [LARGE SCALE GENOMIC DNA]</scope>
    <source>
        <strain evidence="7 8">CB313</strain>
    </source>
</reference>
<dbReference type="GO" id="GO:0008767">
    <property type="term" value="F:UDP-galactopyranose mutase activity"/>
    <property type="evidence" value="ECO:0007669"/>
    <property type="project" value="InterPro"/>
</dbReference>
<feature type="domain" description="UDP-galactopyranose mutase C-terminal" evidence="6">
    <location>
        <begin position="151"/>
        <end position="359"/>
    </location>
</feature>
<dbReference type="Pfam" id="PF13450">
    <property type="entry name" value="NAD_binding_8"/>
    <property type="match status" value="1"/>
</dbReference>
<comment type="similarity">
    <text evidence="2">Belongs to the UDP-galactopyranose/dTDP-fucopyranose mutase family.</text>
</comment>
<accession>A0A431ECI2</accession>
<dbReference type="Proteomes" id="UP000288507">
    <property type="component" value="Unassembled WGS sequence"/>
</dbReference>
<dbReference type="Gene3D" id="3.40.50.720">
    <property type="entry name" value="NAD(P)-binding Rossmann-like Domain"/>
    <property type="match status" value="3"/>
</dbReference>
<dbReference type="GO" id="GO:0005829">
    <property type="term" value="C:cytosol"/>
    <property type="evidence" value="ECO:0007669"/>
    <property type="project" value="TreeGrafter"/>
</dbReference>
<organism evidence="7 8">
    <name type="scientific">Campylobacter jejuni</name>
    <dbReference type="NCBI Taxonomy" id="197"/>
    <lineage>
        <taxon>Bacteria</taxon>
        <taxon>Pseudomonadati</taxon>
        <taxon>Campylobacterota</taxon>
        <taxon>Epsilonproteobacteria</taxon>
        <taxon>Campylobacterales</taxon>
        <taxon>Campylobacteraceae</taxon>
        <taxon>Campylobacter</taxon>
    </lineage>
</organism>
<evidence type="ECO:0000256" key="3">
    <source>
        <dbReference type="ARBA" id="ARBA00022630"/>
    </source>
</evidence>